<evidence type="ECO:0000313" key="1">
    <source>
        <dbReference type="EMBL" id="CAF1659649.1"/>
    </source>
</evidence>
<evidence type="ECO:0008006" key="3">
    <source>
        <dbReference type="Google" id="ProtNLM"/>
    </source>
</evidence>
<dbReference type="EMBL" id="CAJNOW010017705">
    <property type="protein sequence ID" value="CAF1659649.1"/>
    <property type="molecule type" value="Genomic_DNA"/>
</dbReference>
<name>A0A816F9I6_9BILA</name>
<sequence length="362" mass="41293">MDSPRSALTTSRNSVQDCLNPICENDYDQPSDFVDENLFNHLSTNSIRMNDSQLKPPMTLRKETQSSINTQRFTDDRDVQEKNELYPFKILLLTVAAYFEILDVNLFLDCVISAVMQQQACTGCKDGVGLCTGCQNLFCPRHFSEHRKELDRRMIKVVYEHTELRKALEAPNAMHNILSHIDEWEKKSIEKIKKKAGQARKDLLECIGRTKHELIGSLDTMGAEIKSSQEITTYAENEINQWMKKLEELRRIAEKPQNIEIVNDETPNSSINMITVIEKSNSRVFSTANQIAAQSRSLTTTLGAYENQSSYLQSSNGKSFHCPFSGCSNSKFSPLTHKKCLVTFKLLSCVIQNWCDDNKRTQ</sequence>
<comment type="caution">
    <text evidence="1">The sequence shown here is derived from an EMBL/GenBank/DDBJ whole genome shotgun (WGS) entry which is preliminary data.</text>
</comment>
<protein>
    <recommendedName>
        <fullName evidence="3">B box-type domain-containing protein</fullName>
    </recommendedName>
</protein>
<reference evidence="1" key="1">
    <citation type="submission" date="2021-02" db="EMBL/GenBank/DDBJ databases">
        <authorList>
            <person name="Nowell W R."/>
        </authorList>
    </citation>
    <scope>NUCLEOTIDE SEQUENCE</scope>
</reference>
<proteinExistence type="predicted"/>
<dbReference type="AlphaFoldDB" id="A0A816F9I6"/>
<accession>A0A816F9I6</accession>
<organism evidence="1 2">
    <name type="scientific">Rotaria magnacalcarata</name>
    <dbReference type="NCBI Taxonomy" id="392030"/>
    <lineage>
        <taxon>Eukaryota</taxon>
        <taxon>Metazoa</taxon>
        <taxon>Spiralia</taxon>
        <taxon>Gnathifera</taxon>
        <taxon>Rotifera</taxon>
        <taxon>Eurotatoria</taxon>
        <taxon>Bdelloidea</taxon>
        <taxon>Philodinida</taxon>
        <taxon>Philodinidae</taxon>
        <taxon>Rotaria</taxon>
    </lineage>
</organism>
<gene>
    <name evidence="1" type="ORF">KQP761_LOCUS31752</name>
</gene>
<dbReference type="OrthoDB" id="10041276at2759"/>
<dbReference type="Proteomes" id="UP000663834">
    <property type="component" value="Unassembled WGS sequence"/>
</dbReference>
<evidence type="ECO:0000313" key="2">
    <source>
        <dbReference type="Proteomes" id="UP000663834"/>
    </source>
</evidence>